<proteinExistence type="predicted"/>
<dbReference type="InterPro" id="IPR000415">
    <property type="entry name" value="Nitroreductase-like"/>
</dbReference>
<dbReference type="CDD" id="cd02142">
    <property type="entry name" value="McbC_SagB-like_oxidoreductase"/>
    <property type="match status" value="1"/>
</dbReference>
<dbReference type="NCBIfam" id="TIGR03605">
    <property type="entry name" value="antibiot_sagB"/>
    <property type="match status" value="1"/>
</dbReference>
<dbReference type="GO" id="GO:0016491">
    <property type="term" value="F:oxidoreductase activity"/>
    <property type="evidence" value="ECO:0007669"/>
    <property type="project" value="InterPro"/>
</dbReference>
<accession>A0A3A9Y8U0</accession>
<organism evidence="3 4">
    <name type="scientific">Micromonospora musae</name>
    <dbReference type="NCBI Taxonomy" id="1894970"/>
    <lineage>
        <taxon>Bacteria</taxon>
        <taxon>Bacillati</taxon>
        <taxon>Actinomycetota</taxon>
        <taxon>Actinomycetes</taxon>
        <taxon>Micromonosporales</taxon>
        <taxon>Micromonosporaceae</taxon>
        <taxon>Micromonospora</taxon>
    </lineage>
</organism>
<dbReference type="AlphaFoldDB" id="A0A3A9Y8U0"/>
<dbReference type="Pfam" id="PF22767">
    <property type="entry name" value="ThcOx"/>
    <property type="match status" value="1"/>
</dbReference>
<dbReference type="PANTHER" id="PTHR43745:SF2">
    <property type="entry name" value="NITROREDUCTASE MJ1384-RELATED"/>
    <property type="match status" value="1"/>
</dbReference>
<dbReference type="RefSeq" id="WP_120688554.1">
    <property type="nucleotide sequence ID" value="NZ_RAZT01000004.1"/>
</dbReference>
<feature type="domain" description="Cyanobactin oxidase ThcOx second" evidence="2">
    <location>
        <begin position="119"/>
        <end position="228"/>
    </location>
</feature>
<dbReference type="PANTHER" id="PTHR43745">
    <property type="entry name" value="NITROREDUCTASE MJ1384-RELATED"/>
    <property type="match status" value="1"/>
</dbReference>
<dbReference type="Gene3D" id="3.40.109.10">
    <property type="entry name" value="NADH Oxidase"/>
    <property type="match status" value="1"/>
</dbReference>
<dbReference type="InterPro" id="IPR029479">
    <property type="entry name" value="Nitroreductase"/>
</dbReference>
<dbReference type="EMBL" id="RAZT01000004">
    <property type="protein sequence ID" value="RKN33905.1"/>
    <property type="molecule type" value="Genomic_DNA"/>
</dbReference>
<gene>
    <name evidence="3" type="ORF">D7044_09345</name>
</gene>
<dbReference type="Proteomes" id="UP000275865">
    <property type="component" value="Unassembled WGS sequence"/>
</dbReference>
<dbReference type="Pfam" id="PF00881">
    <property type="entry name" value="Nitroreductase"/>
    <property type="match status" value="1"/>
</dbReference>
<evidence type="ECO:0000313" key="4">
    <source>
        <dbReference type="Proteomes" id="UP000275865"/>
    </source>
</evidence>
<evidence type="ECO:0000313" key="3">
    <source>
        <dbReference type="EMBL" id="RKN33905.1"/>
    </source>
</evidence>
<dbReference type="SUPFAM" id="SSF55469">
    <property type="entry name" value="FMN-dependent nitroreductase-like"/>
    <property type="match status" value="1"/>
</dbReference>
<feature type="domain" description="Nitroreductase" evidence="1">
    <location>
        <begin position="278"/>
        <end position="453"/>
    </location>
</feature>
<dbReference type="InterPro" id="IPR054488">
    <property type="entry name" value="ThcOx_dom2"/>
</dbReference>
<reference evidence="3 4" key="1">
    <citation type="submission" date="2018-09" db="EMBL/GenBank/DDBJ databases">
        <title>Micromonospora sp. nov. MS1-9, isolated from a root of Musa sp.</title>
        <authorList>
            <person name="Kuncharoen N."/>
            <person name="Kudo T."/>
            <person name="Ohkuma M."/>
            <person name="Yuki M."/>
            <person name="Tanasupawat S."/>
        </authorList>
    </citation>
    <scope>NUCLEOTIDE SEQUENCE [LARGE SCALE GENOMIC DNA]</scope>
    <source>
        <strain evidence="3 4">MS1-9</strain>
    </source>
</reference>
<evidence type="ECO:0000259" key="2">
    <source>
        <dbReference type="Pfam" id="PF22767"/>
    </source>
</evidence>
<comment type="caution">
    <text evidence="3">The sequence shown here is derived from an EMBL/GenBank/DDBJ whole genome shotgun (WGS) entry which is preliminary data.</text>
</comment>
<name>A0A3A9Y8U0_9ACTN</name>
<sequence>MQTTTPTDGTVVRFRDDARAEFQADRVVLTSPAGVVAMRQVGSGLGAALRRLADGPVDPAVLLSGLTGREAAQLRGFLDRAPHLLAWGVVAGGHEMLRLERTSPGTQYAPVTVAPAVRVRLSRFAFCRTREGALVLESPLARHRVLLVHPVARRLVAELGTPRTPTELAGDDLDVAAVGTLLGHLVGAGLVDAADSAGGFESEVDLTLRQWSFHDLLFHSRTRPGRYDDPIGGIYPHRGEIPPLPAVKEPPAGRTVELYRPELDEVLARDPAFTVALEGRRSIRSYGEEPLTLRQLGEFLYRVGRVRVLRGAEGDPTGNEIVGRPYPTGGSAYEIELYLTVRRCAGLDAGIWFYDSAAHRLVLVNDEPADQAAMLDIAAGATGGEADGDVLITLTSRFQRLSWKYAGIAYGMTLRHCGVVYQTMYLVATAMGLAPCGLGIGDADLTARVLRLDWLRETSVGDFLLGSRPAGELGTWRTEDGWQLLNGADWALRAGEELGLG</sequence>
<dbReference type="InterPro" id="IPR052544">
    <property type="entry name" value="Bacteriocin_Proc_Enz"/>
</dbReference>
<protein>
    <submittedName>
        <fullName evidence="3">SagB/ThcOx family dehydrogenase</fullName>
    </submittedName>
</protein>
<evidence type="ECO:0000259" key="1">
    <source>
        <dbReference type="Pfam" id="PF00881"/>
    </source>
</evidence>
<dbReference type="InterPro" id="IPR020051">
    <property type="entry name" value="SagB-type_dehydrogenase"/>
</dbReference>